<sequence length="441" mass="49409">MQAVLMDIHSKIRRAANSDLATLFRVKELMPAPKALKEFDLMERLHREIKTPSGGLIYLSEKANACFLRLVETVEAYLPSRDFVSSDDIYQACKIELGRMYEHEAPLKDIATFLASVEAAVKSEILTHRFYTTLDGLSLSGVDQMRIGRLTVQIPDLAILEHCVANEAMTTGTWKRMKQGLWVSVEITGSRKYAEQRFFEDVKAACGLLAVSLTTVLERGGCAVRLTPGMDGRVRPSAATWFSIETSCNELCTSSSMKGFQSVTLDDGHVEGLLTSEWFGELTRIIQEGSDSDAEHAVRRAIYWFFDAQADTSAEMQLVKFWSCIECFLSFENSGETTTKIKRGLTALLTFGGYGFASLDTWRDLEREIDALYELRSTAVHDARHSHVSDRNITTVSKWAAWAILEIASLISNGYKTRAQIKEQTDRLSAILQEQRNGVKP</sequence>
<proteinExistence type="predicted"/>
<dbReference type="AlphaFoldDB" id="A0A3M4SJA2"/>
<dbReference type="Proteomes" id="UP000276615">
    <property type="component" value="Unassembled WGS sequence"/>
</dbReference>
<accession>A0A3M4SJA2</accession>
<evidence type="ECO:0000313" key="2">
    <source>
        <dbReference type="Proteomes" id="UP000276615"/>
    </source>
</evidence>
<name>A0A3M4SJA2_9PSED</name>
<dbReference type="EMBL" id="RBRQ01000024">
    <property type="protein sequence ID" value="RMR15028.1"/>
    <property type="molecule type" value="Genomic_DNA"/>
</dbReference>
<protein>
    <submittedName>
        <fullName evidence="1">Uncharacterized protein</fullName>
    </submittedName>
</protein>
<evidence type="ECO:0000313" key="1">
    <source>
        <dbReference type="EMBL" id="RMR15028.1"/>
    </source>
</evidence>
<comment type="caution">
    <text evidence="1">The sequence shown here is derived from an EMBL/GenBank/DDBJ whole genome shotgun (WGS) entry which is preliminary data.</text>
</comment>
<gene>
    <name evidence="1" type="ORF">ALP92_03276</name>
</gene>
<reference evidence="1 2" key="1">
    <citation type="submission" date="2018-08" db="EMBL/GenBank/DDBJ databases">
        <title>Recombination of ecologically and evolutionarily significant loci maintains genetic cohesion in the Pseudomonas syringae species complex.</title>
        <authorList>
            <person name="Dillon M."/>
            <person name="Thakur S."/>
            <person name="Almeida R.N.D."/>
            <person name="Weir B.S."/>
            <person name="Guttman D.S."/>
        </authorList>
    </citation>
    <scope>NUCLEOTIDE SEQUENCE [LARGE SCALE GENOMIC DNA]</scope>
    <source>
        <strain evidence="1 2">ICMP 8670</strain>
    </source>
</reference>
<organism evidence="1 2">
    <name type="scientific">Pseudomonas syringae pv. primulae</name>
    <dbReference type="NCBI Taxonomy" id="251707"/>
    <lineage>
        <taxon>Bacteria</taxon>
        <taxon>Pseudomonadati</taxon>
        <taxon>Pseudomonadota</taxon>
        <taxon>Gammaproteobacteria</taxon>
        <taxon>Pseudomonadales</taxon>
        <taxon>Pseudomonadaceae</taxon>
        <taxon>Pseudomonas</taxon>
    </lineage>
</organism>